<gene>
    <name evidence="2" type="ORF">B0H17DRAFT_894427</name>
</gene>
<dbReference type="InterPro" id="IPR012337">
    <property type="entry name" value="RNaseH-like_sf"/>
</dbReference>
<dbReference type="GO" id="GO:0004523">
    <property type="term" value="F:RNA-DNA hybrid ribonuclease activity"/>
    <property type="evidence" value="ECO:0007669"/>
    <property type="project" value="InterPro"/>
</dbReference>
<feature type="non-terminal residue" evidence="2">
    <location>
        <position position="418"/>
    </location>
</feature>
<dbReference type="InterPro" id="IPR036397">
    <property type="entry name" value="RNaseH_sf"/>
</dbReference>
<dbReference type="EMBL" id="JARKIE010000238">
    <property type="protein sequence ID" value="KAJ7662874.1"/>
    <property type="molecule type" value="Genomic_DNA"/>
</dbReference>
<dbReference type="GO" id="GO:0003676">
    <property type="term" value="F:nucleic acid binding"/>
    <property type="evidence" value="ECO:0007669"/>
    <property type="project" value="InterPro"/>
</dbReference>
<accession>A0AAD7CTL3</accession>
<keyword evidence="3" id="KW-1185">Reference proteome</keyword>
<dbReference type="InterPro" id="IPR002156">
    <property type="entry name" value="RNaseH_domain"/>
</dbReference>
<evidence type="ECO:0000313" key="2">
    <source>
        <dbReference type="EMBL" id="KAJ7662874.1"/>
    </source>
</evidence>
<comment type="caution">
    <text evidence="2">The sequence shown here is derived from an EMBL/GenBank/DDBJ whole genome shotgun (WGS) entry which is preliminary data.</text>
</comment>
<dbReference type="Pfam" id="PF00075">
    <property type="entry name" value="RNase_H"/>
    <property type="match status" value="1"/>
</dbReference>
<proteinExistence type="predicted"/>
<protein>
    <submittedName>
        <fullName evidence="2">Ribonuclease H-like protein</fullName>
    </submittedName>
</protein>
<dbReference type="Proteomes" id="UP001221757">
    <property type="component" value="Unassembled WGS sequence"/>
</dbReference>
<dbReference type="SUPFAM" id="SSF53098">
    <property type="entry name" value="Ribonuclease H-like"/>
    <property type="match status" value="1"/>
</dbReference>
<feature type="non-terminal residue" evidence="2">
    <location>
        <position position="1"/>
    </location>
</feature>
<feature type="domain" description="RNase H type-1" evidence="1">
    <location>
        <begin position="4"/>
        <end position="124"/>
    </location>
</feature>
<evidence type="ECO:0000313" key="3">
    <source>
        <dbReference type="Proteomes" id="UP001221757"/>
    </source>
</evidence>
<sequence length="418" mass="47662">ARAAAGLFIKTGDDRNRGKSLPIPGEQSQYAAELFTALEAIRITSKESVLTIVSTHNYVRDAMNKKLAEWEHEGWAGIPHRDMLRCLAAELKARKARTNFIVAAAGSADRANCRQASELAKNAARTPADERWVLTLPPDMALPGLSLQGNRQRVFYRSIREIKTHKQAATPRPSTTRMLDVVRKAAADIFDRYVSDADIWKSLASKDFLPRTAQFLWKGMHNAHRIGRYWTHIPECEERATCKDCDVIEDLEHILLKCESPGRATIWHAAEALWREKESEWPELTLGTVLGCGHAEFRDERGKTKTGSQRLYRILMSESAYQIWKLRNERVISRDGTPASEDEIVNKWKFAVNQRLQVDITLANRPRKGKRPALAPHLVLATWSKTLDDEHKLPANWFREPRVLVGSRAFSRPHPRRR</sequence>
<reference evidence="2" key="1">
    <citation type="submission" date="2023-03" db="EMBL/GenBank/DDBJ databases">
        <title>Massive genome expansion in bonnet fungi (Mycena s.s.) driven by repeated elements and novel gene families across ecological guilds.</title>
        <authorList>
            <consortium name="Lawrence Berkeley National Laboratory"/>
            <person name="Harder C.B."/>
            <person name="Miyauchi S."/>
            <person name="Viragh M."/>
            <person name="Kuo A."/>
            <person name="Thoen E."/>
            <person name="Andreopoulos B."/>
            <person name="Lu D."/>
            <person name="Skrede I."/>
            <person name="Drula E."/>
            <person name="Henrissat B."/>
            <person name="Morin E."/>
            <person name="Kohler A."/>
            <person name="Barry K."/>
            <person name="LaButti K."/>
            <person name="Morin E."/>
            <person name="Salamov A."/>
            <person name="Lipzen A."/>
            <person name="Mereny Z."/>
            <person name="Hegedus B."/>
            <person name="Baldrian P."/>
            <person name="Stursova M."/>
            <person name="Weitz H."/>
            <person name="Taylor A."/>
            <person name="Grigoriev I.V."/>
            <person name="Nagy L.G."/>
            <person name="Martin F."/>
            <person name="Kauserud H."/>
        </authorList>
    </citation>
    <scope>NUCLEOTIDE SEQUENCE</scope>
    <source>
        <strain evidence="2">CBHHK067</strain>
    </source>
</reference>
<name>A0AAD7CTL3_MYCRO</name>
<dbReference type="AlphaFoldDB" id="A0AAD7CTL3"/>
<organism evidence="2 3">
    <name type="scientific">Mycena rosella</name>
    <name type="common">Pink bonnet</name>
    <name type="synonym">Agaricus rosellus</name>
    <dbReference type="NCBI Taxonomy" id="1033263"/>
    <lineage>
        <taxon>Eukaryota</taxon>
        <taxon>Fungi</taxon>
        <taxon>Dikarya</taxon>
        <taxon>Basidiomycota</taxon>
        <taxon>Agaricomycotina</taxon>
        <taxon>Agaricomycetes</taxon>
        <taxon>Agaricomycetidae</taxon>
        <taxon>Agaricales</taxon>
        <taxon>Marasmiineae</taxon>
        <taxon>Mycenaceae</taxon>
        <taxon>Mycena</taxon>
    </lineage>
</organism>
<evidence type="ECO:0000259" key="1">
    <source>
        <dbReference type="Pfam" id="PF00075"/>
    </source>
</evidence>
<dbReference type="Gene3D" id="3.30.420.10">
    <property type="entry name" value="Ribonuclease H-like superfamily/Ribonuclease H"/>
    <property type="match status" value="1"/>
</dbReference>